<proteinExistence type="predicted"/>
<gene>
    <name evidence="2" type="primary">BOLA2B</name>
</gene>
<organism evidence="1 2">
    <name type="scientific">Echinops telfairi</name>
    <name type="common">Lesser hedgehog tenrec</name>
    <dbReference type="NCBI Taxonomy" id="9371"/>
    <lineage>
        <taxon>Eukaryota</taxon>
        <taxon>Metazoa</taxon>
        <taxon>Chordata</taxon>
        <taxon>Craniata</taxon>
        <taxon>Vertebrata</taxon>
        <taxon>Euteleostomi</taxon>
        <taxon>Mammalia</taxon>
        <taxon>Eutheria</taxon>
        <taxon>Afrotheria</taxon>
        <taxon>Tenrecidae</taxon>
        <taxon>Tenrecinae</taxon>
        <taxon>Echinops</taxon>
    </lineage>
</organism>
<protein>
    <submittedName>
        <fullName evidence="2">BolA-like protein 2 isoform X2</fullName>
    </submittedName>
</protein>
<evidence type="ECO:0000313" key="1">
    <source>
        <dbReference type="Proteomes" id="UP000694863"/>
    </source>
</evidence>
<name>A0AC55CP01_ECHTE</name>
<dbReference type="RefSeq" id="XP_045141905.1">
    <property type="nucleotide sequence ID" value="XM_045285970.1"/>
</dbReference>
<reference evidence="2" key="1">
    <citation type="submission" date="2025-08" db="UniProtKB">
        <authorList>
            <consortium name="RefSeq"/>
        </authorList>
    </citation>
    <scope>IDENTIFICATION</scope>
</reference>
<dbReference type="Proteomes" id="UP000694863">
    <property type="component" value="Unplaced"/>
</dbReference>
<keyword evidence="1" id="KW-1185">Reference proteome</keyword>
<sequence>MELSAEYLREKLQRELEAVHVLPSPGSVLQVRGETAATETPAGECLPRGRASAHPCL</sequence>
<evidence type="ECO:0000313" key="2">
    <source>
        <dbReference type="RefSeq" id="XP_045141905.1"/>
    </source>
</evidence>
<accession>A0AC55CP01</accession>